<evidence type="ECO:0000313" key="5">
    <source>
        <dbReference type="Proteomes" id="UP000064525"/>
    </source>
</evidence>
<dbReference type="InterPro" id="IPR058625">
    <property type="entry name" value="MdtA-like_BSH"/>
</dbReference>
<evidence type="ECO:0000313" key="3">
    <source>
        <dbReference type="EMBL" id="TLD78841.1"/>
    </source>
</evidence>
<dbReference type="Proteomes" id="UP000029925">
    <property type="component" value="Unassembled WGS sequence"/>
</dbReference>
<dbReference type="EMBL" id="LN907858">
    <property type="protein sequence ID" value="CUU40839.1"/>
    <property type="molecule type" value="Genomic_DNA"/>
</dbReference>
<reference evidence="3 4" key="1">
    <citation type="journal article" date="2014" name="Genome Announc.">
        <title>Draft genome sequences of eight enterohepatic helicobacter species isolated from both laboratory and wild rodents.</title>
        <authorList>
            <person name="Sheh A."/>
            <person name="Shen Z."/>
            <person name="Fox J.G."/>
        </authorList>
    </citation>
    <scope>NUCLEOTIDE SEQUENCE [LARGE SCALE GENOMIC DNA]</scope>
    <source>
        <strain evidence="3 4">MIT 98-6810</strain>
    </source>
</reference>
<dbReference type="Proteomes" id="UP000064525">
    <property type="component" value="Chromosome I"/>
</dbReference>
<proteinExistence type="predicted"/>
<name>A0A099UDA4_9HELI</name>
<dbReference type="Gene3D" id="2.40.30.170">
    <property type="match status" value="1"/>
</dbReference>
<reference evidence="2" key="2">
    <citation type="submission" date="2015-11" db="EMBL/GenBank/DDBJ databases">
        <authorList>
            <person name="Zhang Y."/>
            <person name="Guo Z."/>
        </authorList>
    </citation>
    <scope>NUCLEOTIDE SEQUENCE</scope>
    <source>
        <strain evidence="2">1</strain>
    </source>
</reference>
<feature type="domain" description="Multidrug resistance protein MdtA-like barrel-sandwich hybrid" evidence="1">
    <location>
        <begin position="46"/>
        <end position="229"/>
    </location>
</feature>
<dbReference type="STRING" id="76936.BN2458_PEG1956"/>
<keyword evidence="4" id="KW-1185">Reference proteome</keyword>
<accession>A0A099UDA4</accession>
<dbReference type="SUPFAM" id="SSF111369">
    <property type="entry name" value="HlyD-like secretion proteins"/>
    <property type="match status" value="1"/>
</dbReference>
<organism evidence="2 5">
    <name type="scientific">Helicobacter typhlonius</name>
    <dbReference type="NCBI Taxonomy" id="76936"/>
    <lineage>
        <taxon>Bacteria</taxon>
        <taxon>Pseudomonadati</taxon>
        <taxon>Campylobacterota</taxon>
        <taxon>Epsilonproteobacteria</taxon>
        <taxon>Campylobacterales</taxon>
        <taxon>Helicobacteraceae</taxon>
        <taxon>Helicobacter</taxon>
    </lineage>
</organism>
<protein>
    <submittedName>
        <fullName evidence="3">HlyD family secretion protein</fullName>
    </submittedName>
</protein>
<gene>
    <name evidence="2" type="ORF">BN2458_PEG1956</name>
    <name evidence="3" type="ORF">LS75_003545</name>
</gene>
<dbReference type="Gene3D" id="1.10.287.470">
    <property type="entry name" value="Helix hairpin bin"/>
    <property type="match status" value="1"/>
</dbReference>
<evidence type="ECO:0000313" key="4">
    <source>
        <dbReference type="Proteomes" id="UP000029925"/>
    </source>
</evidence>
<evidence type="ECO:0000259" key="1">
    <source>
        <dbReference type="Pfam" id="PF25917"/>
    </source>
</evidence>
<dbReference type="EMBL" id="JRPF02000003">
    <property type="protein sequence ID" value="TLD78841.1"/>
    <property type="molecule type" value="Genomic_DNA"/>
</dbReference>
<dbReference type="KEGG" id="hty:BN2458_PEG1956"/>
<dbReference type="RefSeq" id="WP_034326930.1">
    <property type="nucleotide sequence ID" value="NZ_CAJTQN010000001.1"/>
</dbReference>
<sequence length="324" mass="36170">MKISLKYVALAVIALCFVLWLIISFTRAYEPKENRIYAQVQAREYAISSKVAGRVENIFVKKGDMLKKGDLVYSINSPELEAKLEQARAGYEAAKALSTETNRGARVETIQSAKDVWQGARTMANLAKSTYERIESLYKDGVVSQQRRDETYANYTTAKHNESVAYQQYKLALDGASSETKIAAQAKEDAAAGQVSEVESYAKDTQAIAPANGEISNVLLHEGELSPSGFPVVLMIDMNDAWISFYVPEYRLQDFPKDRTFKAYIPALNKEVEFKVTFVSVMGDFATWRATSAHKGYDVRTFEVEAYPLMPVDGLRVGMSVLID</sequence>
<evidence type="ECO:0000313" key="2">
    <source>
        <dbReference type="EMBL" id="CUU40839.1"/>
    </source>
</evidence>
<dbReference type="PANTHER" id="PTHR30438:SF1">
    <property type="entry name" value="36 KDA ANTIGEN"/>
    <property type="match status" value="1"/>
</dbReference>
<dbReference type="AlphaFoldDB" id="A0A099UDA4"/>
<dbReference type="GeneID" id="78152071"/>
<dbReference type="Gene3D" id="2.40.50.100">
    <property type="match status" value="1"/>
</dbReference>
<dbReference type="PANTHER" id="PTHR30438">
    <property type="entry name" value="36 KDA ANTIGEN-RELATED"/>
    <property type="match status" value="1"/>
</dbReference>
<reference evidence="5" key="3">
    <citation type="submission" date="2015-11" db="EMBL/GenBank/DDBJ databases">
        <authorList>
            <person name="Anvar S.Y."/>
        </authorList>
    </citation>
    <scope>NUCLEOTIDE SEQUENCE [LARGE SCALE GENOMIC DNA]</scope>
</reference>
<dbReference type="PATRIC" id="fig|76936.10.peg.1905"/>
<dbReference type="OrthoDB" id="9793801at2"/>
<dbReference type="Pfam" id="PF25917">
    <property type="entry name" value="BSH_RND"/>
    <property type="match status" value="1"/>
</dbReference>